<sequence>MSHIKILGIPGSIRKNSYNKLLLKATLNLLPQGVEMEIFEDISQIPPFNQDEENNPPQVVKDLKRKIRESDAILFATPEYNRSIPGVLKNAIDWASRPYMDNSFNGKVAAIMSASIGMLGGALAHYHLKQILSFLNVNVVTGPEVFVSFAQQKFDENGNLVDENSKKFISQLLTNLVDYVKMVKSKQVVSL</sequence>
<organism evidence="4 5">
    <name type="scientific">Sulfolobus acidocaldarius</name>
    <dbReference type="NCBI Taxonomy" id="2285"/>
    <lineage>
        <taxon>Archaea</taxon>
        <taxon>Thermoproteota</taxon>
        <taxon>Thermoprotei</taxon>
        <taxon>Sulfolobales</taxon>
        <taxon>Sulfolobaceae</taxon>
        <taxon>Sulfolobus</taxon>
    </lineage>
</organism>
<dbReference type="STRING" id="1435377.SUSAZ_05990"/>
<dbReference type="AlphaFoldDB" id="A0A0U3H1E1"/>
<dbReference type="Proteomes" id="UP000065473">
    <property type="component" value="Chromosome"/>
</dbReference>
<dbReference type="GO" id="GO:0010181">
    <property type="term" value="F:FMN binding"/>
    <property type="evidence" value="ECO:0007669"/>
    <property type="project" value="TreeGrafter"/>
</dbReference>
<protein>
    <submittedName>
        <fullName evidence="4">NADPH-dependent FMN reductase</fullName>
    </submittedName>
</protein>
<dbReference type="PANTHER" id="PTHR30543">
    <property type="entry name" value="CHROMATE REDUCTASE"/>
    <property type="match status" value="1"/>
</dbReference>
<evidence type="ECO:0000313" key="5">
    <source>
        <dbReference type="Proteomes" id="UP000060043"/>
    </source>
</evidence>
<dbReference type="InterPro" id="IPR005025">
    <property type="entry name" value="FMN_Rdtase-like_dom"/>
</dbReference>
<accession>A0A0U3H1E1</accession>
<reference evidence="5 6" key="1">
    <citation type="submission" date="2015-12" db="EMBL/GenBank/DDBJ databases">
        <title>A stable core within a dynamic pangenome in Sulfolobus acidocaldarius.</title>
        <authorList>
            <person name="Anderson R."/>
            <person name="Kouris A."/>
            <person name="Seward C."/>
            <person name="Campbell K."/>
            <person name="Whitaker R."/>
        </authorList>
    </citation>
    <scope>NUCLEOTIDE SEQUENCE [LARGE SCALE GENOMIC DNA]</scope>
    <source>
        <strain evidence="3 6">GG12-C01-09</strain>
        <strain evidence="4 5">NG05B_CO5_07</strain>
    </source>
</reference>
<dbReference type="OrthoDB" id="9059at2157"/>
<dbReference type="OMA" id="YGGVWAQ"/>
<dbReference type="RefSeq" id="WP_011278103.1">
    <property type="nucleotide sequence ID" value="NZ_BHWZ01000003.1"/>
</dbReference>
<dbReference type="Pfam" id="PF03358">
    <property type="entry name" value="FMN_red"/>
    <property type="match status" value="1"/>
</dbReference>
<dbReference type="InterPro" id="IPR029039">
    <property type="entry name" value="Flavoprotein-like_sf"/>
</dbReference>
<evidence type="ECO:0000313" key="6">
    <source>
        <dbReference type="Proteomes" id="UP000065473"/>
    </source>
</evidence>
<comment type="similarity">
    <text evidence="1">Belongs to the SsuE family. Isf subfamily.</text>
</comment>
<dbReference type="GO" id="GO:0005829">
    <property type="term" value="C:cytosol"/>
    <property type="evidence" value="ECO:0007669"/>
    <property type="project" value="TreeGrafter"/>
</dbReference>
<proteinExistence type="inferred from homology"/>
<dbReference type="InterPro" id="IPR050712">
    <property type="entry name" value="NAD(P)H-dep_reductase"/>
</dbReference>
<dbReference type="Gene3D" id="3.40.50.360">
    <property type="match status" value="1"/>
</dbReference>
<dbReference type="PaxDb" id="1435377-SUSAZ_05990"/>
<dbReference type="GO" id="GO:0016491">
    <property type="term" value="F:oxidoreductase activity"/>
    <property type="evidence" value="ECO:0007669"/>
    <property type="project" value="InterPro"/>
</dbReference>
<name>A0A0U3H1E1_9CREN</name>
<dbReference type="SUPFAM" id="SSF52218">
    <property type="entry name" value="Flavoproteins"/>
    <property type="match status" value="1"/>
</dbReference>
<dbReference type="EMBL" id="CP013694">
    <property type="protein sequence ID" value="ALU28543.1"/>
    <property type="molecule type" value="Genomic_DNA"/>
</dbReference>
<evidence type="ECO:0000313" key="4">
    <source>
        <dbReference type="EMBL" id="ALU31254.1"/>
    </source>
</evidence>
<dbReference type="Proteomes" id="UP000060043">
    <property type="component" value="Chromosome"/>
</dbReference>
<evidence type="ECO:0000256" key="1">
    <source>
        <dbReference type="ARBA" id="ARBA00038292"/>
    </source>
</evidence>
<evidence type="ECO:0000259" key="2">
    <source>
        <dbReference type="Pfam" id="PF03358"/>
    </source>
</evidence>
<gene>
    <name evidence="3" type="ORF">ATY89_00225</name>
    <name evidence="4" type="ORF">ATZ20_03270</name>
</gene>
<dbReference type="EMBL" id="CP013695">
    <property type="protein sequence ID" value="ALU31254.1"/>
    <property type="molecule type" value="Genomic_DNA"/>
</dbReference>
<dbReference type="GeneID" id="14551759"/>
<dbReference type="PANTHER" id="PTHR30543:SF21">
    <property type="entry name" value="NAD(P)H-DEPENDENT FMN REDUCTASE LOT6"/>
    <property type="match status" value="1"/>
</dbReference>
<feature type="domain" description="NADPH-dependent FMN reductase-like" evidence="2">
    <location>
        <begin position="4"/>
        <end position="151"/>
    </location>
</feature>
<evidence type="ECO:0000313" key="3">
    <source>
        <dbReference type="EMBL" id="ALU28543.1"/>
    </source>
</evidence>